<dbReference type="Proteomes" id="UP000075816">
    <property type="component" value="Unassembled WGS sequence"/>
</dbReference>
<dbReference type="EMBL" id="LVEA01000001">
    <property type="protein sequence ID" value="KYL05184.1"/>
    <property type="molecule type" value="Genomic_DNA"/>
</dbReference>
<reference evidence="1 2" key="1">
    <citation type="submission" date="2016-03" db="EMBL/GenBank/DDBJ databases">
        <title>Comparative genomics of human isolates of Fusobacterium necrophorum.</title>
        <authorList>
            <person name="Jensen A."/>
            <person name="Bank S."/>
            <person name="Andersen P.S."/>
            <person name="Kristensen L.H."/>
            <person name="Prag J."/>
        </authorList>
    </citation>
    <scope>NUCLEOTIDE SEQUENCE [LARGE SCALE GENOMIC DNA]</scope>
    <source>
        <strain evidence="1 2">LS_1264</strain>
    </source>
</reference>
<evidence type="ECO:0000313" key="1">
    <source>
        <dbReference type="EMBL" id="KYL05184.1"/>
    </source>
</evidence>
<accession>A0A162J5Q5</accession>
<name>A0A162J5Q5_9FUSO</name>
<organism evidence="1 2">
    <name type="scientific">Fusobacterium necrophorum subsp. funduliforme</name>
    <dbReference type="NCBI Taxonomy" id="143387"/>
    <lineage>
        <taxon>Bacteria</taxon>
        <taxon>Fusobacteriati</taxon>
        <taxon>Fusobacteriota</taxon>
        <taxon>Fusobacteriia</taxon>
        <taxon>Fusobacteriales</taxon>
        <taxon>Fusobacteriaceae</taxon>
        <taxon>Fusobacterium</taxon>
    </lineage>
</organism>
<proteinExistence type="predicted"/>
<dbReference type="AlphaFoldDB" id="A0A162J5Q5"/>
<protein>
    <submittedName>
        <fullName evidence="1">Uncharacterized protein</fullName>
    </submittedName>
</protein>
<evidence type="ECO:0000313" key="2">
    <source>
        <dbReference type="Proteomes" id="UP000075816"/>
    </source>
</evidence>
<gene>
    <name evidence="1" type="ORF">A2J07_00180</name>
</gene>
<comment type="caution">
    <text evidence="1">The sequence shown here is derived from an EMBL/GenBank/DDBJ whole genome shotgun (WGS) entry which is preliminary data.</text>
</comment>
<sequence length="239" mass="28710">MLNRILILKLELMNDSSDIEEIKTFGNWLYNIASLTKNKKNVTIFRENNHVYWIKMKLNKNCVGVSLRKLLDKVYKNITDIDMLLTDEIVCKVREFFEKNNFNFNITKIFVDITSGSIVFLRFCCFKDKNDVFQIVQDATYKEPITSKLQLQNFHFADPYEKIFGIEDITKELVWKYKLFLNLQTDEYKLFQRILRIFRSTPFMLQESLMENFRTLDISILSEEMTYEMIKKNMEKKND</sequence>
<dbReference type="RefSeq" id="WP_062680622.1">
    <property type="nucleotide sequence ID" value="NZ_LVEA01000001.1"/>
</dbReference>